<protein>
    <submittedName>
        <fullName evidence="1">Uncharacterized protein</fullName>
    </submittedName>
</protein>
<dbReference type="EMBL" id="AB930182">
    <property type="protein sequence ID" value="BAO79561.1"/>
    <property type="molecule type" value="Genomic_DNA"/>
</dbReference>
<sequence length="32" mass="3991">RQFHRWLHSQTRSRLDTTNFFIVKTLMILSTR</sequence>
<dbReference type="Proteomes" id="UP000214715">
    <property type="component" value="Genome"/>
</dbReference>
<organism evidence="1 2">
    <name type="scientific">Bacillus phage SPG24</name>
    <dbReference type="NCBI Taxonomy" id="1497851"/>
    <lineage>
        <taxon>Viruses</taxon>
        <taxon>Duplodnaviria</taxon>
        <taxon>Heunggongvirae</taxon>
        <taxon>Uroviricota</taxon>
        <taxon>Caudoviricetes</taxon>
        <taxon>Herelleviridae</taxon>
        <taxon>Bastillevirinae</taxon>
        <taxon>Nitunavirus</taxon>
        <taxon>Nitunavirus SPG24</taxon>
    </lineage>
</organism>
<proteinExistence type="predicted"/>
<keyword evidence="2" id="KW-1185">Reference proteome</keyword>
<feature type="non-terminal residue" evidence="1">
    <location>
        <position position="1"/>
    </location>
</feature>
<reference evidence="1 2" key="1">
    <citation type="submission" date="2014-04" db="EMBL/GenBank/DDBJ databases">
        <title>Whole genome of SPG24 was analyzed in behalf of its correct identification and originality.</title>
        <authorList>
            <person name="Lee O.H."/>
        </authorList>
    </citation>
    <scope>NUCLEOTIDE SEQUENCE [LARGE SCALE GENOMIC DNA]</scope>
    <source>
        <strain evidence="1 2">SPG24</strain>
    </source>
</reference>
<name>A0A024FRQ0_9CAUD</name>
<evidence type="ECO:0000313" key="1">
    <source>
        <dbReference type="EMBL" id="BAO79561.1"/>
    </source>
</evidence>
<evidence type="ECO:0000313" key="2">
    <source>
        <dbReference type="Proteomes" id="UP000214715"/>
    </source>
</evidence>
<accession>A0A024FRQ0</accession>